<feature type="domain" description="Aminoacyl-transfer RNA synthetases class-II family profile" evidence="13">
    <location>
        <begin position="1"/>
        <end position="321"/>
    </location>
</feature>
<dbReference type="InterPro" id="IPR033656">
    <property type="entry name" value="HisRS_anticodon"/>
</dbReference>
<dbReference type="KEGG" id="dsf:UWK_01153"/>
<keyword evidence="5 11" id="KW-0436">Ligase</keyword>
<dbReference type="PATRIC" id="fig|1167006.5.peg.1282"/>
<evidence type="ECO:0000256" key="4">
    <source>
        <dbReference type="ARBA" id="ARBA00022490"/>
    </source>
</evidence>
<dbReference type="PROSITE" id="PS50862">
    <property type="entry name" value="AA_TRNA_LIGASE_II"/>
    <property type="match status" value="1"/>
</dbReference>
<feature type="binding site" evidence="12">
    <location>
        <begin position="257"/>
        <end position="258"/>
    </location>
    <ligand>
        <name>L-histidine</name>
        <dbReference type="ChEBI" id="CHEBI:57595"/>
    </ligand>
</feature>
<dbReference type="STRING" id="1167006.UWK_01153"/>
<dbReference type="AlphaFoldDB" id="M1PMP8"/>
<reference evidence="15" key="1">
    <citation type="journal article" date="2013" name="Stand. Genomic Sci.">
        <title>Complete genome sequence of Desulfocapsa sulfexigens, a marine deltaproteobacterium specialized in disproportionating inorganic sulfur compounds.</title>
        <authorList>
            <person name="Finster K.W."/>
            <person name="Kjeldsen K.U."/>
            <person name="Kube M."/>
            <person name="Reinhardt R."/>
            <person name="Mussmann M."/>
            <person name="Amann R."/>
            <person name="Schreiber L."/>
        </authorList>
    </citation>
    <scope>NUCLEOTIDE SEQUENCE [LARGE SCALE GENOMIC DNA]</scope>
    <source>
        <strain evidence="15">DSM 10523 / SB164P1</strain>
    </source>
</reference>
<evidence type="ECO:0000259" key="13">
    <source>
        <dbReference type="PROSITE" id="PS50862"/>
    </source>
</evidence>
<comment type="subunit">
    <text evidence="3 11">Homodimer.</text>
</comment>
<keyword evidence="6 11" id="KW-0547">Nucleotide-binding</keyword>
<dbReference type="eggNOG" id="COG0124">
    <property type="taxonomic scope" value="Bacteria"/>
</dbReference>
<feature type="binding site" evidence="12">
    <location>
        <position position="253"/>
    </location>
    <ligand>
        <name>L-histidine</name>
        <dbReference type="ChEBI" id="CHEBI:57595"/>
    </ligand>
</feature>
<evidence type="ECO:0000256" key="11">
    <source>
        <dbReference type="HAMAP-Rule" id="MF_00127"/>
    </source>
</evidence>
<protein>
    <recommendedName>
        <fullName evidence="11">Histidine--tRNA ligase</fullName>
        <ecNumber evidence="11">6.1.1.21</ecNumber>
    </recommendedName>
    <alternativeName>
        <fullName evidence="11">Histidyl-tRNA synthetase</fullName>
        <shortName evidence="11">HisRS</shortName>
    </alternativeName>
</protein>
<dbReference type="InterPro" id="IPR004154">
    <property type="entry name" value="Anticodon-bd"/>
</dbReference>
<dbReference type="GO" id="GO:0004821">
    <property type="term" value="F:histidine-tRNA ligase activity"/>
    <property type="evidence" value="ECO:0007669"/>
    <property type="project" value="UniProtKB-UniRule"/>
</dbReference>
<evidence type="ECO:0000313" key="15">
    <source>
        <dbReference type="Proteomes" id="UP000011721"/>
    </source>
</evidence>
<feature type="binding site" evidence="12">
    <location>
        <position position="127"/>
    </location>
    <ligand>
        <name>L-histidine</name>
        <dbReference type="ChEBI" id="CHEBI:57595"/>
    </ligand>
</feature>
<dbReference type="InterPro" id="IPR036621">
    <property type="entry name" value="Anticodon-bd_dom_sf"/>
</dbReference>
<evidence type="ECO:0000256" key="3">
    <source>
        <dbReference type="ARBA" id="ARBA00011738"/>
    </source>
</evidence>
<name>M1PMP8_DESSD</name>
<dbReference type="Pfam" id="PF13393">
    <property type="entry name" value="tRNA-synt_His"/>
    <property type="match status" value="1"/>
</dbReference>
<dbReference type="FunFam" id="3.30.930.10:FF:000005">
    <property type="entry name" value="Histidine--tRNA ligase"/>
    <property type="match status" value="1"/>
</dbReference>
<gene>
    <name evidence="11" type="primary">hisS</name>
    <name evidence="14" type="ordered locus">UWK_01153</name>
</gene>
<dbReference type="CDD" id="cd00773">
    <property type="entry name" value="HisRS-like_core"/>
    <property type="match status" value="1"/>
</dbReference>
<dbReference type="RefSeq" id="WP_015403415.1">
    <property type="nucleotide sequence ID" value="NC_020304.1"/>
</dbReference>
<evidence type="ECO:0000256" key="8">
    <source>
        <dbReference type="ARBA" id="ARBA00022917"/>
    </source>
</evidence>
<dbReference type="CDD" id="cd00859">
    <property type="entry name" value="HisRS_anticodon"/>
    <property type="match status" value="1"/>
</dbReference>
<organism evidence="14 15">
    <name type="scientific">Desulfocapsa sulfexigens (strain DSM 10523 / SB164P1)</name>
    <dbReference type="NCBI Taxonomy" id="1167006"/>
    <lineage>
        <taxon>Bacteria</taxon>
        <taxon>Pseudomonadati</taxon>
        <taxon>Thermodesulfobacteriota</taxon>
        <taxon>Desulfobulbia</taxon>
        <taxon>Desulfobulbales</taxon>
        <taxon>Desulfocapsaceae</taxon>
        <taxon>Desulfocapsa</taxon>
    </lineage>
</organism>
<keyword evidence="9 11" id="KW-0030">Aminoacyl-tRNA synthetase</keyword>
<keyword evidence="15" id="KW-1185">Reference proteome</keyword>
<dbReference type="PIRSF" id="PIRSF001549">
    <property type="entry name" value="His-tRNA_synth"/>
    <property type="match status" value="1"/>
</dbReference>
<dbReference type="EMBL" id="CP003985">
    <property type="protein sequence ID" value="AGF77721.1"/>
    <property type="molecule type" value="Genomic_DNA"/>
</dbReference>
<dbReference type="NCBIfam" id="TIGR00442">
    <property type="entry name" value="hisS"/>
    <property type="match status" value="1"/>
</dbReference>
<proteinExistence type="inferred from homology"/>
<evidence type="ECO:0000256" key="5">
    <source>
        <dbReference type="ARBA" id="ARBA00022598"/>
    </source>
</evidence>
<evidence type="ECO:0000256" key="12">
    <source>
        <dbReference type="PIRSR" id="PIRSR001549-1"/>
    </source>
</evidence>
<evidence type="ECO:0000256" key="2">
    <source>
        <dbReference type="ARBA" id="ARBA00008226"/>
    </source>
</evidence>
<dbReference type="GO" id="GO:0005524">
    <property type="term" value="F:ATP binding"/>
    <property type="evidence" value="ECO:0007669"/>
    <property type="project" value="UniProtKB-UniRule"/>
</dbReference>
<comment type="catalytic activity">
    <reaction evidence="10 11">
        <text>tRNA(His) + L-histidine + ATP = L-histidyl-tRNA(His) + AMP + diphosphate + H(+)</text>
        <dbReference type="Rhea" id="RHEA:17313"/>
        <dbReference type="Rhea" id="RHEA-COMP:9665"/>
        <dbReference type="Rhea" id="RHEA-COMP:9689"/>
        <dbReference type="ChEBI" id="CHEBI:15378"/>
        <dbReference type="ChEBI" id="CHEBI:30616"/>
        <dbReference type="ChEBI" id="CHEBI:33019"/>
        <dbReference type="ChEBI" id="CHEBI:57595"/>
        <dbReference type="ChEBI" id="CHEBI:78442"/>
        <dbReference type="ChEBI" id="CHEBI:78527"/>
        <dbReference type="ChEBI" id="CHEBI:456215"/>
        <dbReference type="EC" id="6.1.1.21"/>
    </reaction>
</comment>
<evidence type="ECO:0000256" key="6">
    <source>
        <dbReference type="ARBA" id="ARBA00022741"/>
    </source>
</evidence>
<comment type="similarity">
    <text evidence="2 11">Belongs to the class-II aminoacyl-tRNA synthetase family.</text>
</comment>
<dbReference type="Pfam" id="PF03129">
    <property type="entry name" value="HGTP_anticodon"/>
    <property type="match status" value="1"/>
</dbReference>
<dbReference type="SUPFAM" id="SSF52954">
    <property type="entry name" value="Class II aaRS ABD-related"/>
    <property type="match status" value="1"/>
</dbReference>
<evidence type="ECO:0000256" key="7">
    <source>
        <dbReference type="ARBA" id="ARBA00022840"/>
    </source>
</evidence>
<keyword evidence="7 11" id="KW-0067">ATP-binding</keyword>
<dbReference type="InterPro" id="IPR006195">
    <property type="entry name" value="aa-tRNA-synth_II"/>
</dbReference>
<feature type="binding site" evidence="12">
    <location>
        <begin position="78"/>
        <end position="80"/>
    </location>
    <ligand>
        <name>L-histidine</name>
        <dbReference type="ChEBI" id="CHEBI:57595"/>
    </ligand>
</feature>
<feature type="binding site" evidence="12">
    <location>
        <position position="123"/>
    </location>
    <ligand>
        <name>L-histidine</name>
        <dbReference type="ChEBI" id="CHEBI:57595"/>
    </ligand>
</feature>
<dbReference type="HOGENOM" id="CLU_025113_1_1_7"/>
<evidence type="ECO:0000313" key="14">
    <source>
        <dbReference type="EMBL" id="AGF77721.1"/>
    </source>
</evidence>
<accession>M1PMP8</accession>
<dbReference type="Proteomes" id="UP000011721">
    <property type="component" value="Chromosome"/>
</dbReference>
<dbReference type="InterPro" id="IPR015807">
    <property type="entry name" value="His-tRNA-ligase"/>
</dbReference>
<dbReference type="GO" id="GO:0006427">
    <property type="term" value="P:histidyl-tRNA aminoacylation"/>
    <property type="evidence" value="ECO:0007669"/>
    <property type="project" value="UniProtKB-UniRule"/>
</dbReference>
<dbReference type="PANTHER" id="PTHR43707">
    <property type="entry name" value="HISTIDYL-TRNA SYNTHETASE"/>
    <property type="match status" value="1"/>
</dbReference>
<keyword evidence="8 11" id="KW-0648">Protein biosynthesis</keyword>
<dbReference type="SUPFAM" id="SSF55681">
    <property type="entry name" value="Class II aaRS and biotin synthetases"/>
    <property type="match status" value="1"/>
</dbReference>
<keyword evidence="4 11" id="KW-0963">Cytoplasm</keyword>
<feature type="binding site" evidence="12">
    <location>
        <position position="109"/>
    </location>
    <ligand>
        <name>L-histidine</name>
        <dbReference type="ChEBI" id="CHEBI:57595"/>
    </ligand>
</feature>
<dbReference type="Gene3D" id="3.30.930.10">
    <property type="entry name" value="Bira Bifunctional Protein, Domain 2"/>
    <property type="match status" value="1"/>
</dbReference>
<dbReference type="InterPro" id="IPR004516">
    <property type="entry name" value="HisRS/HisZ"/>
</dbReference>
<evidence type="ECO:0000256" key="9">
    <source>
        <dbReference type="ARBA" id="ARBA00023146"/>
    </source>
</evidence>
<dbReference type="HAMAP" id="MF_00127">
    <property type="entry name" value="His_tRNA_synth"/>
    <property type="match status" value="1"/>
</dbReference>
<sequence length="428" mass="48501">MKISALNGFKDIVPDEVVLWRKVENSARNVFARFNFSEIRTPILEKTELFARSIGEATDIVEKEMYTFVDKQITMRPEATASLLRAYIQHGLHVQKPIQRLFTIGPMFRHERPQKGRLRQFHQMDVEVLGTPNPRVDAELMAMGAMLFEELGIHVSLEINSLGCPVCRPGFRKALLAFIEDRGDNLCEDCTRRSKTNPLRVLDCKMPGCREQVEEAPSILDHLCDECAEHFTTVQNALQQLDIEFNLNKFMVRGLDYYTRTTFEFTTEDLGAQAAVCAGGRYDGLIEKLGGPKVPGIGFAIGMERLTLLLQQKEEIPESTPIDIFVAGLGEKASEFSFSLTHNLRRKSFLVAMDHEGRSLKSQMKQAHKAQARYVLIIGEDELEKGHAVLRNMENQEQQDIAFNVLIDNLKEIFHPHVATHKSTDLAA</sequence>
<dbReference type="PANTHER" id="PTHR43707:SF1">
    <property type="entry name" value="HISTIDINE--TRNA LIGASE, MITOCHONDRIAL-RELATED"/>
    <property type="match status" value="1"/>
</dbReference>
<dbReference type="Gene3D" id="3.40.50.800">
    <property type="entry name" value="Anticodon-binding domain"/>
    <property type="match status" value="1"/>
</dbReference>
<dbReference type="InterPro" id="IPR045864">
    <property type="entry name" value="aa-tRNA-synth_II/BPL/LPL"/>
</dbReference>
<dbReference type="GO" id="GO:0005737">
    <property type="term" value="C:cytoplasm"/>
    <property type="evidence" value="ECO:0007669"/>
    <property type="project" value="UniProtKB-SubCell"/>
</dbReference>
<dbReference type="InterPro" id="IPR041715">
    <property type="entry name" value="HisRS-like_core"/>
</dbReference>
<evidence type="ECO:0000256" key="10">
    <source>
        <dbReference type="ARBA" id="ARBA00047639"/>
    </source>
</evidence>
<comment type="subcellular location">
    <subcellularLocation>
        <location evidence="1 11">Cytoplasm</location>
    </subcellularLocation>
</comment>
<dbReference type="EC" id="6.1.1.21" evidence="11"/>
<evidence type="ECO:0000256" key="1">
    <source>
        <dbReference type="ARBA" id="ARBA00004496"/>
    </source>
</evidence>